<sequence length="204" mass="24079">MSTVWKEQTMGNSATTRNRSYRNQRSFYNTKPILDKNSTDTQSSTSTNGDSKDHIALHDFPPQVDKIYSSNNLMTIRVESKLVTRSIGEWIAKDPLSFAQVRNKYDFELEPHLNRVLFERMRRIPNKQKQFLGLKLNIDFPKYSEPIPASIPYKRYPVEFYMWWLENKDAVKLSFKEKLELLNKVNMLNKDALLPQHFALMNRI</sequence>
<accession>F3ZR19</accession>
<feature type="compositionally biased region" description="Polar residues" evidence="1">
    <location>
        <begin position="1"/>
        <end position="29"/>
    </location>
</feature>
<gene>
    <name evidence="2" type="ORF">Bcop_1700</name>
</gene>
<dbReference type="Proteomes" id="UP000018439">
    <property type="component" value="Chromosome"/>
</dbReference>
<evidence type="ECO:0000313" key="3">
    <source>
        <dbReference type="Proteomes" id="UP000018439"/>
    </source>
</evidence>
<feature type="region of interest" description="Disordered" evidence="1">
    <location>
        <begin position="1"/>
        <end position="57"/>
    </location>
</feature>
<dbReference type="HOGENOM" id="CLU_1341019_0_0_10"/>
<protein>
    <submittedName>
        <fullName evidence="2">Uncharacterized protein</fullName>
    </submittedName>
</protein>
<dbReference type="AlphaFoldDB" id="F3ZR19"/>
<proteinExistence type="predicted"/>
<organism evidence="2 3">
    <name type="scientific">Bacteroides coprosuis DSM 18011</name>
    <dbReference type="NCBI Taxonomy" id="679937"/>
    <lineage>
        <taxon>Bacteria</taxon>
        <taxon>Pseudomonadati</taxon>
        <taxon>Bacteroidota</taxon>
        <taxon>Bacteroidia</taxon>
        <taxon>Bacteroidales</taxon>
        <taxon>Bacteroidaceae</taxon>
        <taxon>Bacteroides</taxon>
    </lineage>
</organism>
<evidence type="ECO:0000256" key="1">
    <source>
        <dbReference type="SAM" id="MobiDB-lite"/>
    </source>
</evidence>
<keyword evidence="3" id="KW-1185">Reference proteome</keyword>
<evidence type="ECO:0000313" key="2">
    <source>
        <dbReference type="EMBL" id="EGJ71892.1"/>
    </source>
</evidence>
<dbReference type="EMBL" id="CM001167">
    <property type="protein sequence ID" value="EGJ71892.1"/>
    <property type="molecule type" value="Genomic_DNA"/>
</dbReference>
<name>F3ZR19_9BACE</name>
<reference evidence="2 3" key="1">
    <citation type="journal article" date="2011" name="Stand. Genomic Sci.">
        <title>Non-contiguous finished genome sequence of Bacteroides coprosuis type strain (PC139).</title>
        <authorList>
            <person name="Land M."/>
            <person name="Held B."/>
            <person name="Gronow S."/>
            <person name="Abt B."/>
            <person name="Lucas S."/>
            <person name="Del Rio T.G."/>
            <person name="Nolan M."/>
            <person name="Tice H."/>
            <person name="Cheng J.F."/>
            <person name="Pitluck S."/>
            <person name="Liolios K."/>
            <person name="Pagani I."/>
            <person name="Ivanova N."/>
            <person name="Mavromatis K."/>
            <person name="Mikhailova N."/>
            <person name="Pati A."/>
            <person name="Tapia R."/>
            <person name="Han C."/>
            <person name="Goodwin L."/>
            <person name="Chen A."/>
            <person name="Palaniappan K."/>
            <person name="Hauser L."/>
            <person name="Brambilla E.M."/>
            <person name="Rohde M."/>
            <person name="Goker M."/>
            <person name="Detter J.C."/>
            <person name="Woyke T."/>
            <person name="Bristow J."/>
            <person name="Eisen J.A."/>
            <person name="Markowitz V."/>
            <person name="Hugenholtz P."/>
            <person name="Kyrpides N.C."/>
            <person name="Klenk H.P."/>
            <person name="Lapidus A."/>
        </authorList>
    </citation>
    <scope>NUCLEOTIDE SEQUENCE</scope>
    <source>
        <strain evidence="2 3">DSM 18011</strain>
    </source>
</reference>